<feature type="region of interest" description="Disordered" evidence="1">
    <location>
        <begin position="159"/>
        <end position="201"/>
    </location>
</feature>
<reference evidence="2 3" key="1">
    <citation type="submission" date="2018-04" db="EMBL/GenBank/DDBJ databases">
        <authorList>
            <person name="Zhang X."/>
            <person name="Yuan J."/>
            <person name="Li F."/>
            <person name="Xiang J."/>
        </authorList>
    </citation>
    <scope>NUCLEOTIDE SEQUENCE [LARGE SCALE GENOMIC DNA]</scope>
    <source>
        <tissue evidence="2">Muscle</tissue>
    </source>
</reference>
<dbReference type="STRING" id="6689.A0A3R7MHU7"/>
<feature type="compositionally biased region" description="Polar residues" evidence="1">
    <location>
        <begin position="1"/>
        <end position="24"/>
    </location>
</feature>
<evidence type="ECO:0000256" key="1">
    <source>
        <dbReference type="SAM" id="MobiDB-lite"/>
    </source>
</evidence>
<feature type="compositionally biased region" description="Basic and acidic residues" evidence="1">
    <location>
        <begin position="61"/>
        <end position="75"/>
    </location>
</feature>
<keyword evidence="3" id="KW-1185">Reference proteome</keyword>
<protein>
    <recommendedName>
        <fullName evidence="4">DEP domain-containing protein 1A</fullName>
    </recommendedName>
</protein>
<dbReference type="Proteomes" id="UP000283509">
    <property type="component" value="Unassembled WGS sequence"/>
</dbReference>
<evidence type="ECO:0000313" key="3">
    <source>
        <dbReference type="Proteomes" id="UP000283509"/>
    </source>
</evidence>
<proteinExistence type="predicted"/>
<feature type="compositionally biased region" description="Basic and acidic residues" evidence="1">
    <location>
        <begin position="82"/>
        <end position="103"/>
    </location>
</feature>
<dbReference type="EMBL" id="QCYY01001592">
    <property type="protein sequence ID" value="ROT76925.1"/>
    <property type="molecule type" value="Genomic_DNA"/>
</dbReference>
<feature type="region of interest" description="Disordered" evidence="1">
    <location>
        <begin position="1"/>
        <end position="25"/>
    </location>
</feature>
<feature type="region of interest" description="Disordered" evidence="1">
    <location>
        <begin position="238"/>
        <end position="257"/>
    </location>
</feature>
<feature type="compositionally biased region" description="Polar residues" evidence="1">
    <location>
        <begin position="159"/>
        <end position="183"/>
    </location>
</feature>
<dbReference type="OrthoDB" id="524326at2759"/>
<evidence type="ECO:0008006" key="4">
    <source>
        <dbReference type="Google" id="ProtNLM"/>
    </source>
</evidence>
<comment type="caution">
    <text evidence="2">The sequence shown here is derived from an EMBL/GenBank/DDBJ whole genome shotgun (WGS) entry which is preliminary data.</text>
</comment>
<organism evidence="2 3">
    <name type="scientific">Penaeus vannamei</name>
    <name type="common">Whiteleg shrimp</name>
    <name type="synonym">Litopenaeus vannamei</name>
    <dbReference type="NCBI Taxonomy" id="6689"/>
    <lineage>
        <taxon>Eukaryota</taxon>
        <taxon>Metazoa</taxon>
        <taxon>Ecdysozoa</taxon>
        <taxon>Arthropoda</taxon>
        <taxon>Crustacea</taxon>
        <taxon>Multicrustacea</taxon>
        <taxon>Malacostraca</taxon>
        <taxon>Eumalacostraca</taxon>
        <taxon>Eucarida</taxon>
        <taxon>Decapoda</taxon>
        <taxon>Dendrobranchiata</taxon>
        <taxon>Penaeoidea</taxon>
        <taxon>Penaeidae</taxon>
        <taxon>Penaeus</taxon>
    </lineage>
</organism>
<evidence type="ECO:0000313" key="2">
    <source>
        <dbReference type="EMBL" id="ROT76925.1"/>
    </source>
</evidence>
<gene>
    <name evidence="2" type="ORF">C7M84_004469</name>
</gene>
<feature type="region of interest" description="Disordered" evidence="1">
    <location>
        <begin position="61"/>
        <end position="103"/>
    </location>
</feature>
<sequence>MSTNTTGEYVTASAQSPMNRSRSAGNLECLGEDSCVFKATEAMFEQPQSIVPARSLASRIRDSIKRKHVRDDSVSRKKKNRSRDSKDTSKDDSGDYQRLDRLRTKSGGYMNLALAPVPNPQEDSRSVKSCVSDYQELGSVVSHIRTKSGGFLNLALEPSSDSVNRVETSDTFSGPPTSRSESSVQDHHSRSVSPLYGRLSQGDDQLTAPCTDFIRRRVITPDGCLSHSLSSSGCSVYHSALSSRNSTPNPGPPLPPKPLQPVSGMGGIYPKVNPKGTAPNYENVSDLSKQLSSSANELSDRWADRTPYGQVPPYAQGGVWRHYHSSPSKRLIGRKKGIENYYGSKACLPGLLTREGKEVAVSSIQLLLLLLEPVRRRKLHLLLRMMSKMSGNEKLCLDQEQTTRALVLNTFTRSILLCDQEADYDEVLSLRIISFLMDNHEEVLRPPQDLAVLVHRRLSEIQRSQIVYGSTVGDRGVTLTYCRQITNKEFERQRMTGSQLFLAQLLDQIVENDKLSSKEKKKKLKEFKSLYPEVYAARFPGEEQKVESRSKMKSLMKLASLSSLGKGRSLRM</sequence>
<dbReference type="PANTHER" id="PTHR16206:SF4">
    <property type="entry name" value="PROTEIN LET-99"/>
    <property type="match status" value="1"/>
</dbReference>
<reference evidence="2 3" key="2">
    <citation type="submission" date="2019-01" db="EMBL/GenBank/DDBJ databases">
        <title>The decoding of complex shrimp genome reveals the adaptation for benthos swimmer, frequently molting mechanism and breeding impact on genome.</title>
        <authorList>
            <person name="Sun Y."/>
            <person name="Gao Y."/>
            <person name="Yu Y."/>
        </authorList>
    </citation>
    <scope>NUCLEOTIDE SEQUENCE [LARGE SCALE GENOMIC DNA]</scope>
    <source>
        <tissue evidence="2">Muscle</tissue>
    </source>
</reference>
<accession>A0A3R7MHU7</accession>
<dbReference type="AlphaFoldDB" id="A0A3R7MHU7"/>
<dbReference type="PANTHER" id="PTHR16206">
    <property type="entry name" value="DEP DOMAIN-CONTAINING"/>
    <property type="match status" value="1"/>
</dbReference>
<name>A0A3R7MHU7_PENVA</name>